<keyword evidence="8" id="KW-0732">Signal</keyword>
<dbReference type="GO" id="GO:0009279">
    <property type="term" value="C:cell outer membrane"/>
    <property type="evidence" value="ECO:0007669"/>
    <property type="project" value="UniProtKB-SubCell"/>
</dbReference>
<evidence type="ECO:0000313" key="10">
    <source>
        <dbReference type="EMBL" id="MBA8683119.1"/>
    </source>
</evidence>
<dbReference type="InterPro" id="IPR037066">
    <property type="entry name" value="Plug_dom_sf"/>
</dbReference>
<evidence type="ECO:0000256" key="5">
    <source>
        <dbReference type="ARBA" id="ARBA00023136"/>
    </source>
</evidence>
<evidence type="ECO:0000256" key="3">
    <source>
        <dbReference type="ARBA" id="ARBA00022452"/>
    </source>
</evidence>
<keyword evidence="10" id="KW-0675">Receptor</keyword>
<comment type="similarity">
    <text evidence="7">Belongs to the TonB-dependent receptor family.</text>
</comment>
<feature type="chain" id="PRO_5030731342" evidence="8">
    <location>
        <begin position="26"/>
        <end position="1028"/>
    </location>
</feature>
<evidence type="ECO:0000313" key="11">
    <source>
        <dbReference type="Proteomes" id="UP000547058"/>
    </source>
</evidence>
<evidence type="ECO:0000256" key="8">
    <source>
        <dbReference type="SAM" id="SignalP"/>
    </source>
</evidence>
<dbReference type="PANTHER" id="PTHR30069:SF46">
    <property type="entry name" value="OAR PROTEIN"/>
    <property type="match status" value="1"/>
</dbReference>
<feature type="domain" description="TonB-dependent transporter Oar-like beta-barrel" evidence="9">
    <location>
        <begin position="605"/>
        <end position="988"/>
    </location>
</feature>
<dbReference type="SUPFAM" id="SSF56935">
    <property type="entry name" value="Porins"/>
    <property type="match status" value="1"/>
</dbReference>
<gene>
    <name evidence="10" type="ORF">H4O11_15070</name>
</gene>
<sequence length="1028" mass="112042">MHNISWRRAALATALSGCLFSVAHAQSVTGYIYGQAPADPDVTVVVRNLGTGASRTLQVDSNGRYRASDLPNGQYAVELRRGGVAVSTQDAVAVNISSGTEVSFGGTGDAQNLDRIVVRAPSLASVDVTQTDTRTVFSYEDLRNLPVPRDITAVALLAPGAVASSSYSGTPSFGGSAASENAYYINGYAVTNPLSSIGSTTLPYESIAQQQVLTGGYGAEFGRSTGGVVNIVTRRGSNEWTAGAYTIWTPESLRASARNTNYPNTGHFAADDPRGENYQTDGKLYTYRNKNSSWQQTTGAYVGGPIIQDKLFFFVNGEFAKTDGSSVRYATNATAANLNNAWNEYNYEYPRWTAKVDWNITDNHTLEFTGVSDVTKYDADYYAFSYDNFEHGNVQNGGVETKEDSKLYVGKYTGRLTDNLTLSALYGQQKVKHSQDLFNYDPTCPYISVGSTARAPGLEYNSCQTSSTRVATDGAFDKTEGGRIDLTWQLGNHEIRLGYDRQDAESLTGTTYPGGYGWTYGRSTNPTTALDPSHGVGSAASAGGLGAQGYYVYRYYSTQLAQPKTEQAAQYIEDRWRVTDNVLLSLGLRNEQFSNFTGTGEKYISQRHQLAPRLGAVWDVHGDSSLKLFANAGRYHLAMPNNVAVRAASGSLITSEYFTYTGVDPVTGAPTGLNSIPVDASLGYTCTGNVVSSNRECGEAPNPRTLAAVDIKSHFQDEYIVGLEQQLTPDTVWGAKFTYRELKSAIDDTCTDALGGSCFLFNPGEGNTFWQEQDDGSLQQVHYSAADLGLPKLKRKYYALDLFLEKRTDNWYGKVEYTFSRNYGNTEGQLNSDLDTGTGGQADVSVTQDWDLPQLMEGANGLLPNHRAHQLKAFGYLKLSPEWRVGGTLTVAEGRPRNCTSMYPTPDPGLYNGSYYWYCGLPGTGTDPSSANYVAPSGDYGPSPRGSHGTTPWTFNLGLNVAYTPTWLEGLTLQADVINVLNRQVAGSYNSRYAASPYRGAADYNPTYGQELNYSPPRYFRFTARYDF</sequence>
<keyword evidence="4 7" id="KW-0812">Transmembrane</keyword>
<dbReference type="InterPro" id="IPR013784">
    <property type="entry name" value="Carb-bd-like_fold"/>
</dbReference>
<reference evidence="10 11" key="1">
    <citation type="submission" date="2020-08" db="EMBL/GenBank/DDBJ databases">
        <title>Stenotrophomonas tumulicola JCM 30961.</title>
        <authorList>
            <person name="Deng Y."/>
        </authorList>
    </citation>
    <scope>NUCLEOTIDE SEQUENCE [LARGE SCALE GENOMIC DNA]</scope>
    <source>
        <strain evidence="10 11">JCM 30961</strain>
    </source>
</reference>
<comment type="caution">
    <text evidence="10">The sequence shown here is derived from an EMBL/GenBank/DDBJ whole genome shotgun (WGS) entry which is preliminary data.</text>
</comment>
<keyword evidence="2 7" id="KW-0813">Transport</keyword>
<dbReference type="Pfam" id="PF13620">
    <property type="entry name" value="CarboxypepD_reg"/>
    <property type="match status" value="1"/>
</dbReference>
<keyword evidence="5 7" id="KW-0472">Membrane</keyword>
<feature type="signal peptide" evidence="8">
    <location>
        <begin position="1"/>
        <end position="25"/>
    </location>
</feature>
<dbReference type="GO" id="GO:0015344">
    <property type="term" value="F:siderophore uptake transmembrane transporter activity"/>
    <property type="evidence" value="ECO:0007669"/>
    <property type="project" value="TreeGrafter"/>
</dbReference>
<evidence type="ECO:0000256" key="7">
    <source>
        <dbReference type="PROSITE-ProRule" id="PRU01360"/>
    </source>
</evidence>
<dbReference type="InterPro" id="IPR036942">
    <property type="entry name" value="Beta-barrel_TonB_sf"/>
</dbReference>
<dbReference type="EMBL" id="JACGXS010000009">
    <property type="protein sequence ID" value="MBA8683119.1"/>
    <property type="molecule type" value="Genomic_DNA"/>
</dbReference>
<dbReference type="RefSeq" id="WP_182340272.1">
    <property type="nucleotide sequence ID" value="NZ_JACGXS010000009.1"/>
</dbReference>
<dbReference type="Gene3D" id="2.40.170.20">
    <property type="entry name" value="TonB-dependent receptor, beta-barrel domain"/>
    <property type="match status" value="1"/>
</dbReference>
<dbReference type="GO" id="GO:0030246">
    <property type="term" value="F:carbohydrate binding"/>
    <property type="evidence" value="ECO:0007669"/>
    <property type="project" value="InterPro"/>
</dbReference>
<evidence type="ECO:0000256" key="2">
    <source>
        <dbReference type="ARBA" id="ARBA00022448"/>
    </source>
</evidence>
<organism evidence="10 11">
    <name type="scientific">Stenotrophomonas tumulicola</name>
    <dbReference type="NCBI Taxonomy" id="1685415"/>
    <lineage>
        <taxon>Bacteria</taxon>
        <taxon>Pseudomonadati</taxon>
        <taxon>Pseudomonadota</taxon>
        <taxon>Gammaproteobacteria</taxon>
        <taxon>Lysobacterales</taxon>
        <taxon>Lysobacteraceae</taxon>
        <taxon>Stenotrophomonas</taxon>
    </lineage>
</organism>
<accession>A0A7W3IJY2</accession>
<evidence type="ECO:0000256" key="4">
    <source>
        <dbReference type="ARBA" id="ARBA00022692"/>
    </source>
</evidence>
<dbReference type="Proteomes" id="UP000547058">
    <property type="component" value="Unassembled WGS sequence"/>
</dbReference>
<evidence type="ECO:0000256" key="1">
    <source>
        <dbReference type="ARBA" id="ARBA00004571"/>
    </source>
</evidence>
<keyword evidence="3 7" id="KW-1134">Transmembrane beta strand</keyword>
<feature type="domain" description="TonB-dependent transporter Oar-like beta-barrel" evidence="9">
    <location>
        <begin position="339"/>
        <end position="597"/>
    </location>
</feature>
<dbReference type="Pfam" id="PF25183">
    <property type="entry name" value="OMP_b-brl_4"/>
    <property type="match status" value="2"/>
</dbReference>
<dbReference type="InterPro" id="IPR057601">
    <property type="entry name" value="Oar-like_b-barrel"/>
</dbReference>
<proteinExistence type="inferred from homology"/>
<dbReference type="PANTHER" id="PTHR30069">
    <property type="entry name" value="TONB-DEPENDENT OUTER MEMBRANE RECEPTOR"/>
    <property type="match status" value="1"/>
</dbReference>
<dbReference type="PROSITE" id="PS52016">
    <property type="entry name" value="TONB_DEPENDENT_REC_3"/>
    <property type="match status" value="1"/>
</dbReference>
<protein>
    <submittedName>
        <fullName evidence="10">TonB-dependent receptor</fullName>
    </submittedName>
</protein>
<evidence type="ECO:0000259" key="9">
    <source>
        <dbReference type="Pfam" id="PF25183"/>
    </source>
</evidence>
<dbReference type="AlphaFoldDB" id="A0A7W3IJY2"/>
<dbReference type="Gene3D" id="2.60.40.1120">
    <property type="entry name" value="Carboxypeptidase-like, regulatory domain"/>
    <property type="match status" value="1"/>
</dbReference>
<comment type="subcellular location">
    <subcellularLocation>
        <location evidence="1 7">Cell outer membrane</location>
        <topology evidence="1 7">Multi-pass membrane protein</topology>
    </subcellularLocation>
</comment>
<keyword evidence="11" id="KW-1185">Reference proteome</keyword>
<name>A0A7W3IJY2_9GAMM</name>
<dbReference type="Gene3D" id="2.170.130.10">
    <property type="entry name" value="TonB-dependent receptor, plug domain"/>
    <property type="match status" value="1"/>
</dbReference>
<evidence type="ECO:0000256" key="6">
    <source>
        <dbReference type="ARBA" id="ARBA00023237"/>
    </source>
</evidence>
<dbReference type="GO" id="GO:0044718">
    <property type="term" value="P:siderophore transmembrane transport"/>
    <property type="evidence" value="ECO:0007669"/>
    <property type="project" value="TreeGrafter"/>
</dbReference>
<dbReference type="SUPFAM" id="SSF49452">
    <property type="entry name" value="Starch-binding domain-like"/>
    <property type="match status" value="1"/>
</dbReference>
<keyword evidence="6 7" id="KW-0998">Cell outer membrane</keyword>
<dbReference type="InterPro" id="IPR039426">
    <property type="entry name" value="TonB-dep_rcpt-like"/>
</dbReference>